<evidence type="ECO:0000313" key="2">
    <source>
        <dbReference type="EMBL" id="RCS73631.1"/>
    </source>
</evidence>
<dbReference type="GeneID" id="303188939"/>
<comment type="caution">
    <text evidence="2">The sequence shown here is derived from an EMBL/GenBank/DDBJ whole genome shotgun (WGS) entry which is preliminary data.</text>
</comment>
<reference evidence="2 3" key="1">
    <citation type="journal article" date="2017" name="Elife">
        <title>Extensive horizontal gene transfer in cheese-associated bacteria.</title>
        <authorList>
            <person name="Bonham K.S."/>
            <person name="Wolfe B.E."/>
            <person name="Dutton R.J."/>
        </authorList>
    </citation>
    <scope>NUCLEOTIDE SEQUENCE [LARGE SCALE GENOMIC DNA]</scope>
    <source>
        <strain evidence="2 3">JB196</strain>
    </source>
</reference>
<proteinExistence type="predicted"/>
<name>A0A368LP85_9VIBR</name>
<dbReference type="SUPFAM" id="SSF54427">
    <property type="entry name" value="NTF2-like"/>
    <property type="match status" value="1"/>
</dbReference>
<gene>
    <name evidence="2" type="ORF">CIK83_08405</name>
</gene>
<sequence length="154" mass="18174">MNNKHTESEPVHRSQWVSQFIDIFQRLNKNNLHLLLEATYHVDIHFEDPLHKVDGLENLHQYFEKLYANIITCHFDIHQSFEQGNQAALYWTMTYQHPKLKSGEKIVVSGHSYLVSFEDKVITHRDYFDVGSMLYEHLPLIGYGISWIKKKATS</sequence>
<protein>
    <submittedName>
        <fullName evidence="2">Nuclear transport factor 2 family protein</fullName>
    </submittedName>
</protein>
<evidence type="ECO:0000313" key="3">
    <source>
        <dbReference type="Proteomes" id="UP000252479"/>
    </source>
</evidence>
<dbReference type="InterPro" id="IPR037401">
    <property type="entry name" value="SnoaL-like"/>
</dbReference>
<evidence type="ECO:0000259" key="1">
    <source>
        <dbReference type="Pfam" id="PF12680"/>
    </source>
</evidence>
<accession>A0A368LP85</accession>
<dbReference type="InterPro" id="IPR032710">
    <property type="entry name" value="NTF2-like_dom_sf"/>
</dbReference>
<feature type="domain" description="SnoaL-like" evidence="1">
    <location>
        <begin position="24"/>
        <end position="122"/>
    </location>
</feature>
<dbReference type="RefSeq" id="WP_086958022.1">
    <property type="nucleotide sequence ID" value="NZ_AP018680.1"/>
</dbReference>
<dbReference type="AlphaFoldDB" id="A0A368LP85"/>
<dbReference type="Gene3D" id="3.10.450.50">
    <property type="match status" value="1"/>
</dbReference>
<dbReference type="OrthoDB" id="1115105at2"/>
<dbReference type="Pfam" id="PF12680">
    <property type="entry name" value="SnoaL_2"/>
    <property type="match status" value="1"/>
</dbReference>
<dbReference type="Proteomes" id="UP000252479">
    <property type="component" value="Unassembled WGS sequence"/>
</dbReference>
<dbReference type="EMBL" id="QPGL01000001">
    <property type="protein sequence ID" value="RCS73631.1"/>
    <property type="molecule type" value="Genomic_DNA"/>
</dbReference>
<keyword evidence="3" id="KW-1185">Reference proteome</keyword>
<organism evidence="2 3">
    <name type="scientific">Vibrio casei</name>
    <dbReference type="NCBI Taxonomy" id="673372"/>
    <lineage>
        <taxon>Bacteria</taxon>
        <taxon>Pseudomonadati</taxon>
        <taxon>Pseudomonadota</taxon>
        <taxon>Gammaproteobacteria</taxon>
        <taxon>Vibrionales</taxon>
        <taxon>Vibrionaceae</taxon>
        <taxon>Vibrio</taxon>
    </lineage>
</organism>